<sequence>MSDKIIMRTGEALVGGGPAFTAAEPEVVIGELDGPFGTAFANLMGDQVQGHSRVLALMNTDMQVRPATLMVSKVTVKKTAYTNILMGTVQGAIANGVLDAVRNGTIPKEKVNDLGIIVSVWLNPSITTVEDLDHEALFNIHREATRRALEKAMNNEPSIDYLLENQEKLVHKYYQKELDAKA</sequence>
<evidence type="ECO:0000259" key="2">
    <source>
        <dbReference type="Pfam" id="PF08714"/>
    </source>
</evidence>
<proteinExistence type="predicted"/>
<accession>A0A0A0BG00</accession>
<dbReference type="NCBIfam" id="TIGR03126">
    <property type="entry name" value="one_C_fae"/>
    <property type="match status" value="1"/>
</dbReference>
<gene>
    <name evidence="3" type="ORF">LP43_1262</name>
</gene>
<dbReference type="GO" id="GO:0016051">
    <property type="term" value="P:carbohydrate biosynthetic process"/>
    <property type="evidence" value="ECO:0007669"/>
    <property type="project" value="InterPro"/>
</dbReference>
<dbReference type="InterPro" id="IPR020568">
    <property type="entry name" value="Ribosomal_Su5_D2-typ_SF"/>
</dbReference>
<evidence type="ECO:0000313" key="4">
    <source>
        <dbReference type="Proteomes" id="UP000029999"/>
    </source>
</evidence>
<dbReference type="Gene3D" id="3.30.230.60">
    <property type="entry name" value="Formaldehyde-activating enzyme"/>
    <property type="match status" value="1"/>
</dbReference>
<dbReference type="AlphaFoldDB" id="A0A0A0BG00"/>
<evidence type="ECO:0000256" key="1">
    <source>
        <dbReference type="ARBA" id="ARBA00023239"/>
    </source>
</evidence>
<dbReference type="EC" id="4.2.1.147" evidence="3"/>
<name>A0A0A0BG00_9GAMM</name>
<evidence type="ECO:0000313" key="3">
    <source>
        <dbReference type="EMBL" id="KGM06770.1"/>
    </source>
</evidence>
<dbReference type="InterPro" id="IPR037075">
    <property type="entry name" value="HCHO-activating_enzyme_sf"/>
</dbReference>
<dbReference type="SUPFAM" id="SSF54211">
    <property type="entry name" value="Ribosomal protein S5 domain 2-like"/>
    <property type="match status" value="1"/>
</dbReference>
<dbReference type="EMBL" id="JRQD01000003">
    <property type="protein sequence ID" value="KGM06770.1"/>
    <property type="molecule type" value="Genomic_DNA"/>
</dbReference>
<dbReference type="GO" id="GO:0016840">
    <property type="term" value="F:carbon-nitrogen lyase activity"/>
    <property type="evidence" value="ECO:0007669"/>
    <property type="project" value="InterPro"/>
</dbReference>
<keyword evidence="1 3" id="KW-0456">Lyase</keyword>
<dbReference type="InterPro" id="IPR014826">
    <property type="entry name" value="HCHO-activating_enzyme"/>
</dbReference>
<feature type="domain" description="Formaldehyde-activating enzyme" evidence="2">
    <location>
        <begin position="9"/>
        <end position="173"/>
    </location>
</feature>
<reference evidence="3 4" key="1">
    <citation type="submission" date="2014-09" db="EMBL/GenBank/DDBJ databases">
        <authorList>
            <person name="Grob C."/>
            <person name="Taubert M."/>
            <person name="Howat A.M."/>
            <person name="Burns O.J."/>
            <person name="Dixon J.L."/>
            <person name="Chen Y."/>
            <person name="Murrell J.C."/>
        </authorList>
    </citation>
    <scope>NUCLEOTIDE SEQUENCE [LARGE SCALE GENOMIC DNA]</scope>
    <source>
        <strain evidence="3">L4</strain>
    </source>
</reference>
<dbReference type="STRING" id="392484.LP43_1262"/>
<dbReference type="Pfam" id="PF08714">
    <property type="entry name" value="Fae"/>
    <property type="match status" value="1"/>
</dbReference>
<comment type="caution">
    <text evidence="3">The sequence shown here is derived from an EMBL/GenBank/DDBJ whole genome shotgun (WGS) entry which is preliminary data.</text>
</comment>
<dbReference type="RefSeq" id="WP_036313335.1">
    <property type="nucleotide sequence ID" value="NZ_JRQD01000003.1"/>
</dbReference>
<protein>
    <submittedName>
        <fullName evidence="3">Formaldehyde activating enzyme</fullName>
        <ecNumber evidence="3">4.2.1.147</ecNumber>
    </submittedName>
</protein>
<dbReference type="Proteomes" id="UP000029999">
    <property type="component" value="Unassembled WGS sequence"/>
</dbReference>
<organism evidence="3 4">
    <name type="scientific">Methylophaga thiooxydans</name>
    <dbReference type="NCBI Taxonomy" id="392484"/>
    <lineage>
        <taxon>Bacteria</taxon>
        <taxon>Pseudomonadati</taxon>
        <taxon>Pseudomonadota</taxon>
        <taxon>Gammaproteobacteria</taxon>
        <taxon>Thiotrichales</taxon>
        <taxon>Piscirickettsiaceae</taxon>
        <taxon>Methylophaga</taxon>
    </lineage>
</organism>